<reference evidence="3" key="1">
    <citation type="submission" date="2022-11" db="UniProtKB">
        <authorList>
            <consortium name="WormBaseParasite"/>
        </authorList>
    </citation>
    <scope>IDENTIFICATION</scope>
</reference>
<name>A0A915K702_ROMCU</name>
<proteinExistence type="predicted"/>
<feature type="transmembrane region" description="Helical" evidence="1">
    <location>
        <begin position="25"/>
        <end position="47"/>
    </location>
</feature>
<keyword evidence="1" id="KW-1133">Transmembrane helix</keyword>
<feature type="transmembrane region" description="Helical" evidence="1">
    <location>
        <begin position="67"/>
        <end position="88"/>
    </location>
</feature>
<accession>A0A915K702</accession>
<evidence type="ECO:0000313" key="2">
    <source>
        <dbReference type="Proteomes" id="UP000887565"/>
    </source>
</evidence>
<dbReference type="WBParaSite" id="nRc.2.0.1.t33959-RA">
    <property type="protein sequence ID" value="nRc.2.0.1.t33959-RA"/>
    <property type="gene ID" value="nRc.2.0.1.g33959"/>
</dbReference>
<feature type="transmembrane region" description="Helical" evidence="1">
    <location>
        <begin position="133"/>
        <end position="151"/>
    </location>
</feature>
<keyword evidence="1" id="KW-0472">Membrane</keyword>
<dbReference type="Proteomes" id="UP000887565">
    <property type="component" value="Unplaced"/>
</dbReference>
<organism evidence="2 3">
    <name type="scientific">Romanomermis culicivorax</name>
    <name type="common">Nematode worm</name>
    <dbReference type="NCBI Taxonomy" id="13658"/>
    <lineage>
        <taxon>Eukaryota</taxon>
        <taxon>Metazoa</taxon>
        <taxon>Ecdysozoa</taxon>
        <taxon>Nematoda</taxon>
        <taxon>Enoplea</taxon>
        <taxon>Dorylaimia</taxon>
        <taxon>Mermithida</taxon>
        <taxon>Mermithoidea</taxon>
        <taxon>Mermithidae</taxon>
        <taxon>Romanomermis</taxon>
    </lineage>
</organism>
<dbReference type="AlphaFoldDB" id="A0A915K702"/>
<feature type="transmembrane region" description="Helical" evidence="1">
    <location>
        <begin position="95"/>
        <end position="121"/>
    </location>
</feature>
<keyword evidence="1" id="KW-0812">Transmembrane</keyword>
<evidence type="ECO:0000313" key="3">
    <source>
        <dbReference type="WBParaSite" id="nRc.2.0.1.t33959-RA"/>
    </source>
</evidence>
<protein>
    <submittedName>
        <fullName evidence="3">Uncharacterized protein</fullName>
    </submittedName>
</protein>
<keyword evidence="2" id="KW-1185">Reference proteome</keyword>
<evidence type="ECO:0000256" key="1">
    <source>
        <dbReference type="SAM" id="Phobius"/>
    </source>
</evidence>
<sequence>MERLHNDQEDDCHEKVAQRSMVMRLIVFQGCLAVCIALSTMISVGLAANLPKKEFTPVTPFIISDGLGVWVGLLCILTSAVGWGALYFNGRCLLVTYFSLILVALVFCLLILITCVINAMIMSSYHDLRDTSIYVWRTVMIGLVPFCPSFYPDFCATTGIVVAATEDAVAAIKRKLISSMMEYRSRSYRV</sequence>